<protein>
    <submittedName>
        <fullName evidence="3">Myb-like domain-containing protein</fullName>
    </submittedName>
</protein>
<dbReference type="InterPro" id="IPR001005">
    <property type="entry name" value="SANT/Myb"/>
</dbReference>
<dbReference type="CDD" id="cd00167">
    <property type="entry name" value="SANT"/>
    <property type="match status" value="1"/>
</dbReference>
<evidence type="ECO:0000259" key="2">
    <source>
        <dbReference type="PROSITE" id="PS50090"/>
    </source>
</evidence>
<organism evidence="3">
    <name type="scientific">Mesocestoides corti</name>
    <name type="common">Flatworm</name>
    <dbReference type="NCBI Taxonomy" id="53468"/>
    <lineage>
        <taxon>Eukaryota</taxon>
        <taxon>Metazoa</taxon>
        <taxon>Spiralia</taxon>
        <taxon>Lophotrochozoa</taxon>
        <taxon>Platyhelminthes</taxon>
        <taxon>Cestoda</taxon>
        <taxon>Eucestoda</taxon>
        <taxon>Cyclophyllidea</taxon>
        <taxon>Mesocestoididae</taxon>
        <taxon>Mesocestoides</taxon>
    </lineage>
</organism>
<reference evidence="3" key="1">
    <citation type="submission" date="2019-11" db="UniProtKB">
        <authorList>
            <consortium name="WormBaseParasite"/>
        </authorList>
    </citation>
    <scope>IDENTIFICATION</scope>
</reference>
<sequence length="515" mass="57776">MFIEPLSCVNDFRREGYAKKLQKTGIFQRPEKDSFVSTSDILVSQCPQTSSTDSMEDRENYFLARLVRIHGSDWEHISHQLAPIAKRTPAELRRRWARVRPLFEAPNCRRHLSTLTNKLNSTLECPSKVSPHIHFQSDRSPYPVRPQNRSIRQFNFSKDDAFPRGSFNFTDSSTLRAQNWLKQRNKATNQYPSSEYYSSPFRQSVVGKRQLDSAPRLVATRPRTDQPTFSDASALSPVPEFSAVSPHVHVLNFDTLNDASDDNVSDSLSLPCHESSPVTTPLTFSPNNDDIFAVQTPTKSISESDQQSFHLISPPSGFGYLGGASTSNLSGFMQPRRLFCSNGPLERKPSSPMDPNFTAVPSFPPKIFMSDAERSAISLNQNLSKKSLLPAVSSVETQLQPPKASNSDSIALSMAKITVWNRMAASAKATSSTKPTQPPVDPSKRRLGFPRHATSTLRQSLPFPVQNQPQLSIRRILQIGFEAKWRHFALAESRSYKNTVELARQYLASRSVDPF</sequence>
<dbReference type="PROSITE" id="PS50090">
    <property type="entry name" value="MYB_LIKE"/>
    <property type="match status" value="1"/>
</dbReference>
<name>A0A5K3F9T1_MESCO</name>
<dbReference type="Pfam" id="PF13921">
    <property type="entry name" value="Myb_DNA-bind_6"/>
    <property type="match status" value="1"/>
</dbReference>
<dbReference type="AlphaFoldDB" id="A0A5K3F9T1"/>
<dbReference type="WBParaSite" id="MCU_006458-RA">
    <property type="protein sequence ID" value="MCU_006458-RA"/>
    <property type="gene ID" value="MCU_006458"/>
</dbReference>
<proteinExistence type="predicted"/>
<dbReference type="SMART" id="SM00717">
    <property type="entry name" value="SANT"/>
    <property type="match status" value="1"/>
</dbReference>
<feature type="region of interest" description="Disordered" evidence="1">
    <location>
        <begin position="212"/>
        <end position="234"/>
    </location>
</feature>
<feature type="region of interest" description="Disordered" evidence="1">
    <location>
        <begin position="426"/>
        <end position="447"/>
    </location>
</feature>
<evidence type="ECO:0000256" key="1">
    <source>
        <dbReference type="SAM" id="MobiDB-lite"/>
    </source>
</evidence>
<accession>A0A5K3F9T1</accession>
<evidence type="ECO:0000313" key="3">
    <source>
        <dbReference type="WBParaSite" id="MCU_006458-RA"/>
    </source>
</evidence>
<feature type="domain" description="Myb-like" evidence="2">
    <location>
        <begin position="59"/>
        <end position="100"/>
    </location>
</feature>